<dbReference type="Proteomes" id="UP000823775">
    <property type="component" value="Unassembled WGS sequence"/>
</dbReference>
<sequence length="90" mass="9829">MGGGSEMHKVCITYGRGRVAVWWWLVHGRDRSGEGEDLGGRERESQRPGGRRGGRVDGDLGEREVIKGEREGGGRLWAEVIRPGSWVGAG</sequence>
<keyword evidence="3" id="KW-1185">Reference proteome</keyword>
<proteinExistence type="predicted"/>
<gene>
    <name evidence="2" type="ORF">HAX54_029457</name>
</gene>
<reference evidence="2 3" key="1">
    <citation type="journal article" date="2021" name="BMC Genomics">
        <title>Datura genome reveals duplications of psychoactive alkaloid biosynthetic genes and high mutation rate following tissue culture.</title>
        <authorList>
            <person name="Rajewski A."/>
            <person name="Carter-House D."/>
            <person name="Stajich J."/>
            <person name="Litt A."/>
        </authorList>
    </citation>
    <scope>NUCLEOTIDE SEQUENCE [LARGE SCALE GENOMIC DNA]</scope>
    <source>
        <strain evidence="2">AR-01</strain>
    </source>
</reference>
<accession>A0ABS8V601</accession>
<evidence type="ECO:0000313" key="2">
    <source>
        <dbReference type="EMBL" id="MCD9642583.1"/>
    </source>
</evidence>
<name>A0ABS8V601_DATST</name>
<comment type="caution">
    <text evidence="2">The sequence shown here is derived from an EMBL/GenBank/DDBJ whole genome shotgun (WGS) entry which is preliminary data.</text>
</comment>
<evidence type="ECO:0000313" key="3">
    <source>
        <dbReference type="Proteomes" id="UP000823775"/>
    </source>
</evidence>
<evidence type="ECO:0000256" key="1">
    <source>
        <dbReference type="SAM" id="MobiDB-lite"/>
    </source>
</evidence>
<feature type="compositionally biased region" description="Basic and acidic residues" evidence="1">
    <location>
        <begin position="30"/>
        <end position="46"/>
    </location>
</feature>
<organism evidence="2 3">
    <name type="scientific">Datura stramonium</name>
    <name type="common">Jimsonweed</name>
    <name type="synonym">Common thornapple</name>
    <dbReference type="NCBI Taxonomy" id="4076"/>
    <lineage>
        <taxon>Eukaryota</taxon>
        <taxon>Viridiplantae</taxon>
        <taxon>Streptophyta</taxon>
        <taxon>Embryophyta</taxon>
        <taxon>Tracheophyta</taxon>
        <taxon>Spermatophyta</taxon>
        <taxon>Magnoliopsida</taxon>
        <taxon>eudicotyledons</taxon>
        <taxon>Gunneridae</taxon>
        <taxon>Pentapetalae</taxon>
        <taxon>asterids</taxon>
        <taxon>lamiids</taxon>
        <taxon>Solanales</taxon>
        <taxon>Solanaceae</taxon>
        <taxon>Solanoideae</taxon>
        <taxon>Datureae</taxon>
        <taxon>Datura</taxon>
    </lineage>
</organism>
<dbReference type="EMBL" id="JACEIK010003657">
    <property type="protein sequence ID" value="MCD9642583.1"/>
    <property type="molecule type" value="Genomic_DNA"/>
</dbReference>
<protein>
    <submittedName>
        <fullName evidence="2">Uncharacterized protein</fullName>
    </submittedName>
</protein>
<feature type="region of interest" description="Disordered" evidence="1">
    <location>
        <begin position="30"/>
        <end position="61"/>
    </location>
</feature>